<dbReference type="EMBL" id="WRXO01000008">
    <property type="protein sequence ID" value="MVT43552.1"/>
    <property type="molecule type" value="Genomic_DNA"/>
</dbReference>
<sequence length="44" mass="5296">MNTDTHSDIERDFKPKGTIVFIILLLMFTVLLWFSVYNLQLERH</sequence>
<gene>
    <name evidence="2" type="ORF">GO495_23345</name>
</gene>
<evidence type="ECO:0000256" key="1">
    <source>
        <dbReference type="SAM" id="Phobius"/>
    </source>
</evidence>
<keyword evidence="1" id="KW-0812">Transmembrane</keyword>
<dbReference type="RefSeq" id="WP_157302299.1">
    <property type="nucleotide sequence ID" value="NZ_BAAAZB010000021.1"/>
</dbReference>
<keyword evidence="3" id="KW-1185">Reference proteome</keyword>
<dbReference type="InterPro" id="IPR012538">
    <property type="entry name" value="Cyt_c_oxidase_su2a"/>
</dbReference>
<dbReference type="AlphaFoldDB" id="A0A6N8JHC0"/>
<evidence type="ECO:0000313" key="2">
    <source>
        <dbReference type="EMBL" id="MVT43552.1"/>
    </source>
</evidence>
<name>A0A6N8JHC0_9BACT</name>
<comment type="caution">
    <text evidence="2">The sequence shown here is derived from an EMBL/GenBank/DDBJ whole genome shotgun (WGS) entry which is preliminary data.</text>
</comment>
<proteinExistence type="predicted"/>
<accession>A0A6N8JHC0</accession>
<keyword evidence="1" id="KW-1133">Transmembrane helix</keyword>
<dbReference type="Pfam" id="PF08113">
    <property type="entry name" value="CoxIIa"/>
    <property type="match status" value="1"/>
</dbReference>
<evidence type="ECO:0000313" key="3">
    <source>
        <dbReference type="Proteomes" id="UP000468388"/>
    </source>
</evidence>
<protein>
    <submittedName>
        <fullName evidence="2">Cytochrome c oxidase subunit 2A</fullName>
    </submittedName>
</protein>
<dbReference type="Proteomes" id="UP000468388">
    <property type="component" value="Unassembled WGS sequence"/>
</dbReference>
<feature type="transmembrane region" description="Helical" evidence="1">
    <location>
        <begin position="20"/>
        <end position="39"/>
    </location>
</feature>
<reference evidence="2 3" key="1">
    <citation type="submission" date="2019-12" db="EMBL/GenBank/DDBJ databases">
        <title>The draft genomic sequence of strain Chitinophaga oryziterrae JCM 16595.</title>
        <authorList>
            <person name="Zhang X."/>
        </authorList>
    </citation>
    <scope>NUCLEOTIDE SEQUENCE [LARGE SCALE GENOMIC DNA]</scope>
    <source>
        <strain evidence="2 3">JCM 16595</strain>
    </source>
</reference>
<keyword evidence="1" id="KW-0472">Membrane</keyword>
<organism evidence="2 3">
    <name type="scientific">Chitinophaga oryziterrae</name>
    <dbReference type="NCBI Taxonomy" id="1031224"/>
    <lineage>
        <taxon>Bacteria</taxon>
        <taxon>Pseudomonadati</taxon>
        <taxon>Bacteroidota</taxon>
        <taxon>Chitinophagia</taxon>
        <taxon>Chitinophagales</taxon>
        <taxon>Chitinophagaceae</taxon>
        <taxon>Chitinophaga</taxon>
    </lineage>
</organism>